<sequence>MRIKIAKKIMMYNDNGRINKHQQKRFRKLRPAFLNKHGFMVYPSCHNIDIVRRVKIRLRKWLNNDHFVDVSKIV</sequence>
<dbReference type="Proteomes" id="UP000284689">
    <property type="component" value="Unassembled WGS sequence"/>
</dbReference>
<dbReference type="AlphaFoldDB" id="A0A414FHK2"/>
<comment type="caution">
    <text evidence="1">The sequence shown here is derived from an EMBL/GenBank/DDBJ whole genome shotgun (WGS) entry which is preliminary data.</text>
</comment>
<proteinExistence type="predicted"/>
<evidence type="ECO:0000313" key="2">
    <source>
        <dbReference type="Proteomes" id="UP000284689"/>
    </source>
</evidence>
<name>A0A414FHK2_9BACE</name>
<gene>
    <name evidence="1" type="ORF">DW794_13645</name>
</gene>
<organism evidence="1 2">
    <name type="scientific">Bacteroides caccae</name>
    <dbReference type="NCBI Taxonomy" id="47678"/>
    <lineage>
        <taxon>Bacteria</taxon>
        <taxon>Pseudomonadati</taxon>
        <taxon>Bacteroidota</taxon>
        <taxon>Bacteroidia</taxon>
        <taxon>Bacteroidales</taxon>
        <taxon>Bacteroidaceae</taxon>
        <taxon>Bacteroides</taxon>
    </lineage>
</organism>
<reference evidence="1 2" key="1">
    <citation type="submission" date="2018-08" db="EMBL/GenBank/DDBJ databases">
        <title>A genome reference for cultivated species of the human gut microbiota.</title>
        <authorList>
            <person name="Zou Y."/>
            <person name="Xue W."/>
            <person name="Luo G."/>
        </authorList>
    </citation>
    <scope>NUCLEOTIDE SEQUENCE [LARGE SCALE GENOMIC DNA]</scope>
    <source>
        <strain evidence="1 2">AM31-16AC</strain>
    </source>
</reference>
<accession>A0A414FHK2</accession>
<evidence type="ECO:0000313" key="1">
    <source>
        <dbReference type="EMBL" id="RHD46767.1"/>
    </source>
</evidence>
<dbReference type="EMBL" id="QSJD01000021">
    <property type="protein sequence ID" value="RHD46767.1"/>
    <property type="molecule type" value="Genomic_DNA"/>
</dbReference>
<protein>
    <submittedName>
        <fullName evidence="1">Uncharacterized protein</fullName>
    </submittedName>
</protein>